<protein>
    <submittedName>
        <fullName evidence="1">SRPBCC family protein</fullName>
    </submittedName>
</protein>
<comment type="caution">
    <text evidence="1">The sequence shown here is derived from an EMBL/GenBank/DDBJ whole genome shotgun (WGS) entry which is preliminary data.</text>
</comment>
<evidence type="ECO:0000313" key="1">
    <source>
        <dbReference type="EMBL" id="MBZ5741349.1"/>
    </source>
</evidence>
<dbReference type="SUPFAM" id="SSF55961">
    <property type="entry name" value="Bet v1-like"/>
    <property type="match status" value="1"/>
</dbReference>
<dbReference type="Pfam" id="PF10604">
    <property type="entry name" value="Polyketide_cyc2"/>
    <property type="match status" value="1"/>
</dbReference>
<dbReference type="InterPro" id="IPR023393">
    <property type="entry name" value="START-like_dom_sf"/>
</dbReference>
<dbReference type="EMBL" id="JAIQZJ010000030">
    <property type="protein sequence ID" value="MBZ5741349.1"/>
    <property type="molecule type" value="Genomic_DNA"/>
</dbReference>
<accession>A0ABS7UJZ1</accession>
<name>A0ABS7UJZ1_9ACTN</name>
<reference evidence="1 2" key="1">
    <citation type="submission" date="2021-09" db="EMBL/GenBank/DDBJ databases">
        <title>Whole genome sequence of Nocardioides sp. GBK3QG-3.</title>
        <authorList>
            <person name="Tuo L."/>
        </authorList>
    </citation>
    <scope>NUCLEOTIDE SEQUENCE [LARGE SCALE GENOMIC DNA]</scope>
    <source>
        <strain evidence="1 2">GBK3QG-3</strain>
    </source>
</reference>
<keyword evidence="2" id="KW-1185">Reference proteome</keyword>
<gene>
    <name evidence="1" type="ORF">K8U61_24530</name>
</gene>
<dbReference type="Gene3D" id="3.30.530.20">
    <property type="match status" value="1"/>
</dbReference>
<proteinExistence type="predicted"/>
<dbReference type="InterPro" id="IPR019587">
    <property type="entry name" value="Polyketide_cyclase/dehydratase"/>
</dbReference>
<dbReference type="Proteomes" id="UP000780875">
    <property type="component" value="Unassembled WGS sequence"/>
</dbReference>
<organism evidence="1 2">
    <name type="scientific">Nocardioides mangrovi</name>
    <dbReference type="NCBI Taxonomy" id="2874580"/>
    <lineage>
        <taxon>Bacteria</taxon>
        <taxon>Bacillati</taxon>
        <taxon>Actinomycetota</taxon>
        <taxon>Actinomycetes</taxon>
        <taxon>Propionibacteriales</taxon>
        <taxon>Nocardioidaceae</taxon>
        <taxon>Nocardioides</taxon>
    </lineage>
</organism>
<sequence>MRRTFDFTGTWEIAAPPSAVHAALVDLERYPEWWPQVVAVASLGPDDARVLCRSALPYTLDLVLHAVSRSADLLEVGLSGDLAGSVRFGLAATDSGTRLDLTQEVSVGGWLGAASYVAGPLLRWNHDRMMRGGIAGLRSRFV</sequence>
<evidence type="ECO:0000313" key="2">
    <source>
        <dbReference type="Proteomes" id="UP000780875"/>
    </source>
</evidence>
<dbReference type="RefSeq" id="WP_224125647.1">
    <property type="nucleotide sequence ID" value="NZ_JAIQZJ010000030.1"/>
</dbReference>